<comment type="caution">
    <text evidence="1">The sequence shown here is derived from an EMBL/GenBank/DDBJ whole genome shotgun (WGS) entry which is preliminary data.</text>
</comment>
<organism evidence="1">
    <name type="scientific">Sesamum latifolium</name>
    <dbReference type="NCBI Taxonomy" id="2727402"/>
    <lineage>
        <taxon>Eukaryota</taxon>
        <taxon>Viridiplantae</taxon>
        <taxon>Streptophyta</taxon>
        <taxon>Embryophyta</taxon>
        <taxon>Tracheophyta</taxon>
        <taxon>Spermatophyta</taxon>
        <taxon>Magnoliopsida</taxon>
        <taxon>eudicotyledons</taxon>
        <taxon>Gunneridae</taxon>
        <taxon>Pentapetalae</taxon>
        <taxon>asterids</taxon>
        <taxon>lamiids</taxon>
        <taxon>Lamiales</taxon>
        <taxon>Pedaliaceae</taxon>
        <taxon>Sesamum</taxon>
    </lineage>
</organism>
<reference evidence="1" key="2">
    <citation type="journal article" date="2024" name="Plant">
        <title>Genomic evolution and insights into agronomic trait innovations of Sesamum species.</title>
        <authorList>
            <person name="Miao H."/>
            <person name="Wang L."/>
            <person name="Qu L."/>
            <person name="Liu H."/>
            <person name="Sun Y."/>
            <person name="Le M."/>
            <person name="Wang Q."/>
            <person name="Wei S."/>
            <person name="Zheng Y."/>
            <person name="Lin W."/>
            <person name="Duan Y."/>
            <person name="Cao H."/>
            <person name="Xiong S."/>
            <person name="Wang X."/>
            <person name="Wei L."/>
            <person name="Li C."/>
            <person name="Ma Q."/>
            <person name="Ju M."/>
            <person name="Zhao R."/>
            <person name="Li G."/>
            <person name="Mu C."/>
            <person name="Tian Q."/>
            <person name="Mei H."/>
            <person name="Zhang T."/>
            <person name="Gao T."/>
            <person name="Zhang H."/>
        </authorList>
    </citation>
    <scope>NUCLEOTIDE SEQUENCE</scope>
    <source>
        <strain evidence="1">KEN1</strain>
    </source>
</reference>
<dbReference type="AlphaFoldDB" id="A0AAW2VEI1"/>
<evidence type="ECO:0000313" key="1">
    <source>
        <dbReference type="EMBL" id="KAL0427340.1"/>
    </source>
</evidence>
<reference evidence="1" key="1">
    <citation type="submission" date="2020-06" db="EMBL/GenBank/DDBJ databases">
        <authorList>
            <person name="Li T."/>
            <person name="Hu X."/>
            <person name="Zhang T."/>
            <person name="Song X."/>
            <person name="Zhang H."/>
            <person name="Dai N."/>
            <person name="Sheng W."/>
            <person name="Hou X."/>
            <person name="Wei L."/>
        </authorList>
    </citation>
    <scope>NUCLEOTIDE SEQUENCE</scope>
    <source>
        <strain evidence="1">KEN1</strain>
        <tissue evidence="1">Leaf</tissue>
    </source>
</reference>
<sequence>MEGERLIPDWALSARKSVLMTHVGQDSWEMYKSSLLPRDQALLAPYSHIQVEKHLANFPGKDLPAQSCSKEHLLATREACQ</sequence>
<protein>
    <submittedName>
        <fullName evidence="1">Uncharacterized protein</fullName>
    </submittedName>
</protein>
<name>A0AAW2VEI1_9LAMI</name>
<gene>
    <name evidence="1" type="ORF">Slati_2908800</name>
</gene>
<accession>A0AAW2VEI1</accession>
<proteinExistence type="predicted"/>
<dbReference type="EMBL" id="JACGWN010000010">
    <property type="protein sequence ID" value="KAL0427340.1"/>
    <property type="molecule type" value="Genomic_DNA"/>
</dbReference>